<dbReference type="OrthoDB" id="6198873at2"/>
<sequence length="106" mass="12104">MNIDNNRLLLEIDKTIRELNRDIINPQIPQLMLDDLTPVMKLVARSRAMYLKELFDIANIAGDGLPSPDQIRQLREMRESYEELVAGAQALETAIQRGYLDVHGVD</sequence>
<accession>A0A1T2KWL4</accession>
<evidence type="ECO:0000313" key="2">
    <source>
        <dbReference type="Proteomes" id="UP000190896"/>
    </source>
</evidence>
<name>A0A1T2KWL4_9GAMM</name>
<organism evidence="1 2">
    <name type="scientific">Solemya velesiana gill symbiont</name>
    <dbReference type="NCBI Taxonomy" id="1918948"/>
    <lineage>
        <taxon>Bacteria</taxon>
        <taxon>Pseudomonadati</taxon>
        <taxon>Pseudomonadota</taxon>
        <taxon>Gammaproteobacteria</taxon>
        <taxon>sulfur-oxidizing symbionts</taxon>
    </lineage>
</organism>
<gene>
    <name evidence="1" type="ORF">BOW51_03440</name>
</gene>
<reference evidence="1 2" key="1">
    <citation type="submission" date="2016-11" db="EMBL/GenBank/DDBJ databases">
        <title>Mixed transmission modes and dynamic genome evolution in an obligate animal-bacterial symbiosis.</title>
        <authorList>
            <person name="Russell S.L."/>
            <person name="Corbett-Detig R.B."/>
            <person name="Cavanaugh C.M."/>
        </authorList>
    </citation>
    <scope>NUCLEOTIDE SEQUENCE [LARGE SCALE GENOMIC DNA]</scope>
    <source>
        <strain evidence="1">Se-Cadez</strain>
    </source>
</reference>
<protein>
    <submittedName>
        <fullName evidence="1">Uncharacterized protein</fullName>
    </submittedName>
</protein>
<dbReference type="Proteomes" id="UP000190896">
    <property type="component" value="Unassembled WGS sequence"/>
</dbReference>
<comment type="caution">
    <text evidence="1">The sequence shown here is derived from an EMBL/GenBank/DDBJ whole genome shotgun (WGS) entry which is preliminary data.</text>
</comment>
<dbReference type="EMBL" id="MPRJ01000014">
    <property type="protein sequence ID" value="OOZ37248.1"/>
    <property type="molecule type" value="Genomic_DNA"/>
</dbReference>
<proteinExistence type="predicted"/>
<evidence type="ECO:0000313" key="1">
    <source>
        <dbReference type="EMBL" id="OOZ37248.1"/>
    </source>
</evidence>
<dbReference type="AlphaFoldDB" id="A0A1T2KWL4"/>
<dbReference type="RefSeq" id="WP_078486121.1">
    <property type="nucleotide sequence ID" value="NZ_MPRJ01000014.1"/>
</dbReference>
<keyword evidence="2" id="KW-1185">Reference proteome</keyword>